<dbReference type="RefSeq" id="WP_221573684.1">
    <property type="nucleotide sequence ID" value="NZ_JAIGNK010000002.1"/>
</dbReference>
<comment type="caution">
    <text evidence="2">The sequence shown here is derived from an EMBL/GenBank/DDBJ whole genome shotgun (WGS) entry which is preliminary data.</text>
</comment>
<gene>
    <name evidence="2" type="ORF">K3152_08670</name>
</gene>
<proteinExistence type="predicted"/>
<organism evidence="2 3">
    <name type="scientific">Qipengyuania polymorpha</name>
    <dbReference type="NCBI Taxonomy" id="2867234"/>
    <lineage>
        <taxon>Bacteria</taxon>
        <taxon>Pseudomonadati</taxon>
        <taxon>Pseudomonadota</taxon>
        <taxon>Alphaproteobacteria</taxon>
        <taxon>Sphingomonadales</taxon>
        <taxon>Erythrobacteraceae</taxon>
        <taxon>Qipengyuania</taxon>
    </lineage>
</organism>
<evidence type="ECO:0000313" key="2">
    <source>
        <dbReference type="EMBL" id="MBX7458316.1"/>
    </source>
</evidence>
<keyword evidence="1" id="KW-1133">Transmembrane helix</keyword>
<feature type="transmembrane region" description="Helical" evidence="1">
    <location>
        <begin position="6"/>
        <end position="24"/>
    </location>
</feature>
<feature type="transmembrane region" description="Helical" evidence="1">
    <location>
        <begin position="36"/>
        <end position="55"/>
    </location>
</feature>
<protein>
    <recommendedName>
        <fullName evidence="4">DUF350 domain-containing protein</fullName>
    </recommendedName>
</protein>
<keyword evidence="1" id="KW-0472">Membrane</keyword>
<evidence type="ECO:0000313" key="3">
    <source>
        <dbReference type="Proteomes" id="UP000783253"/>
    </source>
</evidence>
<dbReference type="EMBL" id="JAIGNK010000002">
    <property type="protein sequence ID" value="MBX7458316.1"/>
    <property type="molecule type" value="Genomic_DNA"/>
</dbReference>
<evidence type="ECO:0000256" key="1">
    <source>
        <dbReference type="SAM" id="Phobius"/>
    </source>
</evidence>
<accession>A0ABS7IXM4</accession>
<reference evidence="2 3" key="1">
    <citation type="submission" date="2021-08" db="EMBL/GenBank/DDBJ databases">
        <title>Comparative Genomics Analysis of the Genus Qipengyuania Reveals Extensive Genetic Diversity and Metabolic Versatility, Including the Description of Fifteen Novel Species.</title>
        <authorList>
            <person name="Liu Y."/>
        </authorList>
    </citation>
    <scope>NUCLEOTIDE SEQUENCE [LARGE SCALE GENOMIC DNA]</scope>
    <source>
        <strain evidence="2 3">1NDH17</strain>
    </source>
</reference>
<evidence type="ECO:0008006" key="4">
    <source>
        <dbReference type="Google" id="ProtNLM"/>
    </source>
</evidence>
<sequence>MLQIIGWMGCVYLFVKALELFGAAKARGDGEAYDQLTITAGAIALISAAIFFFLINGQVEASSGYLN</sequence>
<keyword evidence="3" id="KW-1185">Reference proteome</keyword>
<keyword evidence="1" id="KW-0812">Transmembrane</keyword>
<name>A0ABS7IXM4_9SPHN</name>
<dbReference type="Proteomes" id="UP000783253">
    <property type="component" value="Unassembled WGS sequence"/>
</dbReference>